<feature type="compositionally biased region" description="Polar residues" evidence="2">
    <location>
        <begin position="960"/>
        <end position="969"/>
    </location>
</feature>
<keyword evidence="1" id="KW-0175">Coiled coil</keyword>
<evidence type="ECO:0000256" key="2">
    <source>
        <dbReference type="SAM" id="MobiDB-lite"/>
    </source>
</evidence>
<evidence type="ECO:0000313" key="4">
    <source>
        <dbReference type="Proteomes" id="UP001642484"/>
    </source>
</evidence>
<feature type="compositionally biased region" description="Basic and acidic residues" evidence="2">
    <location>
        <begin position="1193"/>
        <end position="1206"/>
    </location>
</feature>
<organism evidence="3 4">
    <name type="scientific">Durusdinium trenchii</name>
    <dbReference type="NCBI Taxonomy" id="1381693"/>
    <lineage>
        <taxon>Eukaryota</taxon>
        <taxon>Sar</taxon>
        <taxon>Alveolata</taxon>
        <taxon>Dinophyceae</taxon>
        <taxon>Suessiales</taxon>
        <taxon>Symbiodiniaceae</taxon>
        <taxon>Durusdinium</taxon>
    </lineage>
</organism>
<feature type="region of interest" description="Disordered" evidence="2">
    <location>
        <begin position="925"/>
        <end position="1236"/>
    </location>
</feature>
<comment type="caution">
    <text evidence="3">The sequence shown here is derived from an EMBL/GenBank/DDBJ whole genome shotgun (WGS) entry which is preliminary data.</text>
</comment>
<dbReference type="Proteomes" id="UP001642484">
    <property type="component" value="Unassembled WGS sequence"/>
</dbReference>
<reference evidence="3 4" key="1">
    <citation type="submission" date="2024-02" db="EMBL/GenBank/DDBJ databases">
        <authorList>
            <person name="Chen Y."/>
            <person name="Shah S."/>
            <person name="Dougan E. K."/>
            <person name="Thang M."/>
            <person name="Chan C."/>
        </authorList>
    </citation>
    <scope>NUCLEOTIDE SEQUENCE [LARGE SCALE GENOMIC DNA]</scope>
</reference>
<feature type="compositionally biased region" description="Low complexity" evidence="2">
    <location>
        <begin position="932"/>
        <end position="946"/>
    </location>
</feature>
<protein>
    <submittedName>
        <fullName evidence="3">Uncharacterized protein</fullName>
    </submittedName>
</protein>
<feature type="compositionally biased region" description="Polar residues" evidence="2">
    <location>
        <begin position="769"/>
        <end position="779"/>
    </location>
</feature>
<feature type="compositionally biased region" description="Basic and acidic residues" evidence="2">
    <location>
        <begin position="1070"/>
        <end position="1088"/>
    </location>
</feature>
<feature type="non-terminal residue" evidence="3">
    <location>
        <position position="1321"/>
    </location>
</feature>
<gene>
    <name evidence="3" type="ORF">CCMP2556_LOCUS37052</name>
</gene>
<feature type="compositionally biased region" description="Basic and acidic residues" evidence="2">
    <location>
        <begin position="1021"/>
        <end position="1050"/>
    </location>
</feature>
<evidence type="ECO:0000313" key="3">
    <source>
        <dbReference type="EMBL" id="CAK9075226.1"/>
    </source>
</evidence>
<feature type="compositionally biased region" description="Low complexity" evidence="2">
    <location>
        <begin position="1177"/>
        <end position="1192"/>
    </location>
</feature>
<accession>A0ABP0PHK2</accession>
<evidence type="ECO:0000256" key="1">
    <source>
        <dbReference type="SAM" id="Coils"/>
    </source>
</evidence>
<name>A0ABP0PHK2_9DINO</name>
<proteinExistence type="predicted"/>
<feature type="non-terminal residue" evidence="3">
    <location>
        <position position="1"/>
    </location>
</feature>
<feature type="coiled-coil region" evidence="1">
    <location>
        <begin position="327"/>
        <end position="354"/>
    </location>
</feature>
<sequence>GELVILRLPGEAFYRDNLAFGSLHFSDGSQKTLACFAVFIALHLAATLPGNADQLTHPSVQGLLASMLRIPTLVKGSVGVSSDVDSAVSQIVKQNLDSKVQPVSALAWVSILRSLGSDVGADGLIAKYNDHPEVVAMEQSGGVGSIGIDKKKMQAVKNLLDATGAAALSEMQQSVHDFAFSYGPFGDQFCQLPFIYVGSTAKLDPINAQDAASDAPQPLPREPFCSLDWDLQLSEEGQFFLFRRVRTTFNRVTGLVPMAQKKRYRMSPDELFRVRNLIAFFQQIVGHLRARLDESDVREWIEEVTCGLSRDEDLQHLVNLRPPNFSLSMLLSQQQQARKSMEVAEQEKMEAVAQQRQEVQEAQWTYFKTALAKDHDAISRVSGAPAAIRQRLHAKQVKHRNSMVKDTYLRVVSADKMDLARAEISQMKLDMARELECPLDQICTVGIVDFNVPTARQKAAASSLVNAVSLINDTGVAHNNCVLMTLPDLAKDSSLRGLYDEEKMILESCFGLRQNVESRWIDLYTRDRRVDRSSMRRFGAGRIAVNHQSTEKNIWLSSELAVCGRPTAANETERGAPCAVLPKSSSLLLPEASSPNADLKLAERTRPSPEQSAAQKGCQRHELLLESLFRHVPMPGSQTAVLIVNFTGYVEEVLNLRLRGVMQGEGGGFDFSRAFYLSVHTLDNDSGFQYAKMRELKTIPGADCVQSIDKLKLEVCVRQGTTIVIHPDQCKQWSNSGSEIAEAFAELKKNHTDNYSQVLSSIISTPGQSASQVSGTSQEAAAALTDAAEPETSDPGPAVPKVTFESIDKLKEKEEIEVRCASEVSGVELIKCRSGKIFLCSDKKRVVPKSTLLGGYGTGKHFESTQIETLTIYRLLVLLEKTKKISQYKVTYSECKRTDAATGNDGFQLTISEACQLRRSLTQPVSNESEVAAGPRGGAANLAAAGSSESLHTPPEKVRSSLSPLQGDQSAKESVEVAPADAGSVFEETDVEEDEQTLKKPAARHTPVMKRPAAANSSEPAKPEGSVESKKNGGSKMESKEQEKLVEPRKGERKMKRPASSSSLPVPEPDGSKKTRVRSDPKPPKEGSESAFPNADRMLKDASGEWEDLLEGGTFRSHQFIDLVPGHYPTQEDTETPEPDTGNMPEVQTSEQIRALKAESMPAQSAAPLDSPPPLVSQPSSFPESTSTSSSSRDGDEVDSHVDQEKQSSSSYGPIRRRVDSKSGAPALYRPPVLRQDDFVEIIKEALPQLLEDAISGKPESQPSTTDISMEHGQKRALSPDSTAADEPATNRARHDEVLTVEEASAGGVPPSLSLEDSGTK</sequence>
<keyword evidence="4" id="KW-1185">Reference proteome</keyword>
<dbReference type="EMBL" id="CAXAMN010023110">
    <property type="protein sequence ID" value="CAK9075226.1"/>
    <property type="molecule type" value="Genomic_DNA"/>
</dbReference>
<feature type="compositionally biased region" description="Polar residues" evidence="2">
    <location>
        <begin position="1259"/>
        <end position="1268"/>
    </location>
</feature>
<feature type="region of interest" description="Disordered" evidence="2">
    <location>
        <begin position="1253"/>
        <end position="1321"/>
    </location>
</feature>
<feature type="region of interest" description="Disordered" evidence="2">
    <location>
        <begin position="769"/>
        <end position="800"/>
    </location>
</feature>